<comment type="similarity">
    <text evidence="2">Belongs to the nucleobase:cation symporter-2 (NCS2) (TC 2.A.40) family.</text>
</comment>
<feature type="non-terminal residue" evidence="7">
    <location>
        <position position="1"/>
    </location>
</feature>
<dbReference type="Pfam" id="PF00860">
    <property type="entry name" value="Xan_ur_permease"/>
    <property type="match status" value="1"/>
</dbReference>
<feature type="transmembrane region" description="Helical" evidence="6">
    <location>
        <begin position="153"/>
        <end position="170"/>
    </location>
</feature>
<dbReference type="Proteomes" id="UP000428333">
    <property type="component" value="Linkage Group LG09"/>
</dbReference>
<dbReference type="InterPro" id="IPR006043">
    <property type="entry name" value="NCS2"/>
</dbReference>
<dbReference type="OrthoDB" id="1641903at2759"/>
<keyword evidence="3 6" id="KW-0812">Transmembrane</keyword>
<reference evidence="7 8" key="1">
    <citation type="journal article" date="2019" name="Genome Biol. Evol.">
        <title>The Rhododendron genome and chromosomal organization provide insight into shared whole-genome duplications across the heath family (Ericaceae).</title>
        <authorList>
            <person name="Soza V.L."/>
            <person name="Lindsley D."/>
            <person name="Waalkes A."/>
            <person name="Ramage E."/>
            <person name="Patwardhan R.P."/>
            <person name="Burton J.N."/>
            <person name="Adey A."/>
            <person name="Kumar A."/>
            <person name="Qiu R."/>
            <person name="Shendure J."/>
            <person name="Hall B."/>
        </authorList>
    </citation>
    <scope>NUCLEOTIDE SEQUENCE [LARGE SCALE GENOMIC DNA]</scope>
    <source>
        <strain evidence="7">RSF 1966-606</strain>
    </source>
</reference>
<comment type="subcellular location">
    <subcellularLocation>
        <location evidence="1">Membrane</location>
        <topology evidence="1">Multi-pass membrane protein</topology>
    </subcellularLocation>
</comment>
<proteinExistence type="inferred from homology"/>
<keyword evidence="4 6" id="KW-1133">Transmembrane helix</keyword>
<dbReference type="GO" id="GO:0022857">
    <property type="term" value="F:transmembrane transporter activity"/>
    <property type="evidence" value="ECO:0007669"/>
    <property type="project" value="InterPro"/>
</dbReference>
<evidence type="ECO:0000256" key="6">
    <source>
        <dbReference type="SAM" id="Phobius"/>
    </source>
</evidence>
<organism evidence="7 8">
    <name type="scientific">Rhododendron williamsianum</name>
    <dbReference type="NCBI Taxonomy" id="262921"/>
    <lineage>
        <taxon>Eukaryota</taxon>
        <taxon>Viridiplantae</taxon>
        <taxon>Streptophyta</taxon>
        <taxon>Embryophyta</taxon>
        <taxon>Tracheophyta</taxon>
        <taxon>Spermatophyta</taxon>
        <taxon>Magnoliopsida</taxon>
        <taxon>eudicotyledons</taxon>
        <taxon>Gunneridae</taxon>
        <taxon>Pentapetalae</taxon>
        <taxon>asterids</taxon>
        <taxon>Ericales</taxon>
        <taxon>Ericaceae</taxon>
        <taxon>Ericoideae</taxon>
        <taxon>Rhodoreae</taxon>
        <taxon>Rhododendron</taxon>
    </lineage>
</organism>
<gene>
    <name evidence="7" type="ORF">C3L33_15929</name>
</gene>
<comment type="caution">
    <text evidence="7">The sequence shown here is derived from an EMBL/GenBank/DDBJ whole genome shotgun (WGS) entry which is preliminary data.</text>
</comment>
<accession>A0A6A4LC79</accession>
<dbReference type="GO" id="GO:0016020">
    <property type="term" value="C:membrane"/>
    <property type="evidence" value="ECO:0007669"/>
    <property type="project" value="UniProtKB-SubCell"/>
</dbReference>
<keyword evidence="5 6" id="KW-0472">Membrane</keyword>
<dbReference type="EMBL" id="QEFC01002441">
    <property type="protein sequence ID" value="KAE9452168.1"/>
    <property type="molecule type" value="Genomic_DNA"/>
</dbReference>
<dbReference type="AlphaFoldDB" id="A0A6A4LC79"/>
<evidence type="ECO:0000256" key="3">
    <source>
        <dbReference type="ARBA" id="ARBA00022692"/>
    </source>
</evidence>
<keyword evidence="8" id="KW-1185">Reference proteome</keyword>
<evidence type="ECO:0000256" key="1">
    <source>
        <dbReference type="ARBA" id="ARBA00004141"/>
    </source>
</evidence>
<evidence type="ECO:0000256" key="5">
    <source>
        <dbReference type="ARBA" id="ARBA00023136"/>
    </source>
</evidence>
<evidence type="ECO:0000256" key="2">
    <source>
        <dbReference type="ARBA" id="ARBA00008821"/>
    </source>
</evidence>
<dbReference type="PANTHER" id="PTHR11119">
    <property type="entry name" value="XANTHINE-URACIL / VITAMIN C PERMEASE FAMILY MEMBER"/>
    <property type="match status" value="1"/>
</dbReference>
<evidence type="ECO:0000313" key="7">
    <source>
        <dbReference type="EMBL" id="KAE9452168.1"/>
    </source>
</evidence>
<protein>
    <submittedName>
        <fullName evidence="7">Uncharacterized protein</fullName>
    </submittedName>
</protein>
<feature type="transmembrane region" description="Helical" evidence="6">
    <location>
        <begin position="82"/>
        <end position="104"/>
    </location>
</feature>
<name>A0A6A4LC79_9ERIC</name>
<evidence type="ECO:0000313" key="8">
    <source>
        <dbReference type="Proteomes" id="UP000428333"/>
    </source>
</evidence>
<feature type="transmembrane region" description="Helical" evidence="6">
    <location>
        <begin position="55"/>
        <end position="76"/>
    </location>
</feature>
<sequence>MSEGDCGNGGSSGGCKSGCCCVHNGAKMEDIQPHPVMEQLPGVEKAKKFERTMRGMQGALIVASCFQMLIGFLGVWRNVVRFLTPLSMVPLMTFTGLGLYYLGFQMYLPHYAEAKTKRACVIDLHFCSLLHLYGAMRKFSLQVVHITTLLQPFKLVVALITLASLLELLVRRIRQLLIENTFVNHFRFIVLIQVIYSLSIPMGGGPTFQAGETFVMMAASLESSGTFLATARYGSATPVPASVLSRGVGWLLYSELFMTCYANSENAGLLAMTRVGSRRVVQVSAGFMIFFSLLAEGSEFNDIVTVIFTSHATVAVLVAVILDCTLAREDDEGGKDSGSHWWEKFMFYNRDVRNDEFYKLPCKLNNLFPPV</sequence>
<evidence type="ECO:0000256" key="4">
    <source>
        <dbReference type="ARBA" id="ARBA00022989"/>
    </source>
</evidence>